<dbReference type="AlphaFoldDB" id="A0A5B7EKF5"/>
<proteinExistence type="predicted"/>
<evidence type="ECO:0000313" key="2">
    <source>
        <dbReference type="Proteomes" id="UP000324222"/>
    </source>
</evidence>
<sequence length="93" mass="9794">MLVPLLALPRPTSTYSLTPSLPRPTLVGGGGGGSGGGDRRVEGVLAAAAVDTFVNVPDFCVSSLTTRDFYLYTDLLVTTSPVLPFQHPQTILY</sequence>
<protein>
    <submittedName>
        <fullName evidence="1">Uncharacterized protein</fullName>
    </submittedName>
</protein>
<accession>A0A5B7EKF5</accession>
<organism evidence="1 2">
    <name type="scientific">Portunus trituberculatus</name>
    <name type="common">Swimming crab</name>
    <name type="synonym">Neptunus trituberculatus</name>
    <dbReference type="NCBI Taxonomy" id="210409"/>
    <lineage>
        <taxon>Eukaryota</taxon>
        <taxon>Metazoa</taxon>
        <taxon>Ecdysozoa</taxon>
        <taxon>Arthropoda</taxon>
        <taxon>Crustacea</taxon>
        <taxon>Multicrustacea</taxon>
        <taxon>Malacostraca</taxon>
        <taxon>Eumalacostraca</taxon>
        <taxon>Eucarida</taxon>
        <taxon>Decapoda</taxon>
        <taxon>Pleocyemata</taxon>
        <taxon>Brachyura</taxon>
        <taxon>Eubrachyura</taxon>
        <taxon>Portunoidea</taxon>
        <taxon>Portunidae</taxon>
        <taxon>Portuninae</taxon>
        <taxon>Portunus</taxon>
    </lineage>
</organism>
<evidence type="ECO:0000313" key="1">
    <source>
        <dbReference type="EMBL" id="MPC33523.1"/>
    </source>
</evidence>
<keyword evidence="2" id="KW-1185">Reference proteome</keyword>
<comment type="caution">
    <text evidence="1">The sequence shown here is derived from an EMBL/GenBank/DDBJ whole genome shotgun (WGS) entry which is preliminary data.</text>
</comment>
<dbReference type="Proteomes" id="UP000324222">
    <property type="component" value="Unassembled WGS sequence"/>
</dbReference>
<dbReference type="EMBL" id="VSRR010002852">
    <property type="protein sequence ID" value="MPC33523.1"/>
    <property type="molecule type" value="Genomic_DNA"/>
</dbReference>
<gene>
    <name evidence="1" type="ORF">E2C01_026876</name>
</gene>
<reference evidence="1 2" key="1">
    <citation type="submission" date="2019-05" db="EMBL/GenBank/DDBJ databases">
        <title>Another draft genome of Portunus trituberculatus and its Hox gene families provides insights of decapod evolution.</title>
        <authorList>
            <person name="Jeong J.-H."/>
            <person name="Song I."/>
            <person name="Kim S."/>
            <person name="Choi T."/>
            <person name="Kim D."/>
            <person name="Ryu S."/>
            <person name="Kim W."/>
        </authorList>
    </citation>
    <scope>NUCLEOTIDE SEQUENCE [LARGE SCALE GENOMIC DNA]</scope>
    <source>
        <tissue evidence="1">Muscle</tissue>
    </source>
</reference>
<name>A0A5B7EKF5_PORTR</name>